<proteinExistence type="inferred from homology"/>
<keyword evidence="6 8" id="KW-1133">Transmembrane helix</keyword>
<feature type="transmembrane region" description="Helical" evidence="8">
    <location>
        <begin position="130"/>
        <end position="150"/>
    </location>
</feature>
<dbReference type="CDD" id="cd06550">
    <property type="entry name" value="TM_ABC_iron-siderophores_like"/>
    <property type="match status" value="1"/>
</dbReference>
<evidence type="ECO:0000256" key="7">
    <source>
        <dbReference type="ARBA" id="ARBA00023136"/>
    </source>
</evidence>
<keyword evidence="4" id="KW-1003">Cell membrane</keyword>
<evidence type="ECO:0000313" key="9">
    <source>
        <dbReference type="EMBL" id="MEA1080327.1"/>
    </source>
</evidence>
<evidence type="ECO:0000256" key="1">
    <source>
        <dbReference type="ARBA" id="ARBA00004651"/>
    </source>
</evidence>
<accession>A0ABU5NX76</accession>
<evidence type="ECO:0000256" key="2">
    <source>
        <dbReference type="ARBA" id="ARBA00007935"/>
    </source>
</evidence>
<dbReference type="PANTHER" id="PTHR30472">
    <property type="entry name" value="FERRIC ENTEROBACTIN TRANSPORT SYSTEM PERMEASE PROTEIN"/>
    <property type="match status" value="1"/>
</dbReference>
<feature type="transmembrane region" description="Helical" evidence="8">
    <location>
        <begin position="289"/>
        <end position="310"/>
    </location>
</feature>
<feature type="transmembrane region" description="Helical" evidence="8">
    <location>
        <begin position="250"/>
        <end position="277"/>
    </location>
</feature>
<protein>
    <submittedName>
        <fullName evidence="9">Iron ABC transporter permease</fullName>
    </submittedName>
</protein>
<gene>
    <name evidence="9" type="ORF">U5822_06580</name>
</gene>
<evidence type="ECO:0000256" key="4">
    <source>
        <dbReference type="ARBA" id="ARBA00022475"/>
    </source>
</evidence>
<evidence type="ECO:0000256" key="3">
    <source>
        <dbReference type="ARBA" id="ARBA00022448"/>
    </source>
</evidence>
<feature type="transmembrane region" description="Helical" evidence="8">
    <location>
        <begin position="105"/>
        <end position="124"/>
    </location>
</feature>
<dbReference type="SUPFAM" id="SSF81345">
    <property type="entry name" value="ABC transporter involved in vitamin B12 uptake, BtuC"/>
    <property type="match status" value="1"/>
</dbReference>
<evidence type="ECO:0000313" key="10">
    <source>
        <dbReference type="Proteomes" id="UP001305746"/>
    </source>
</evidence>
<dbReference type="EMBL" id="JAYDCJ010000003">
    <property type="protein sequence ID" value="MEA1080327.1"/>
    <property type="molecule type" value="Genomic_DNA"/>
</dbReference>
<sequence length="343" mass="35205">MAKSLRVRAGPLAFALPGRTIAVTAALILVVAAVMLLSLSRGTVAIGPGTVLQALLGQAEGPEGFVVNTLRLPRTVMAFLVGAALAVAGLILQALVRNPLASPDIIGISGGASVAAVAFLSFLAPQLGAQWLPLFAIAGALLAAAGIYLLAWRSGVTPARLVLIGIGLSAAMGAATTLMITLSPIATTMTAYIWLTGSVYGSDWADVQALLPWLALLLPLALRHARAIDLQEFGDTLATGLGLPVQRNRLLLLVLSVALAGVAVAHAGAIGFVGLMAPHIARRLVARQFAGLAPVTALIGGMLVVLADLVGRTLFAPLDVPAGVFVSAIGAPFFIYLLFRQRF</sequence>
<dbReference type="Proteomes" id="UP001305746">
    <property type="component" value="Unassembled WGS sequence"/>
</dbReference>
<dbReference type="InterPro" id="IPR037294">
    <property type="entry name" value="ABC_BtuC-like"/>
</dbReference>
<comment type="similarity">
    <text evidence="2">Belongs to the binding-protein-dependent transport system permease family. FecCD subfamily.</text>
</comment>
<organism evidence="9 10">
    <name type="scientific">Marinobacter qingdaonensis</name>
    <dbReference type="NCBI Taxonomy" id="3108486"/>
    <lineage>
        <taxon>Bacteria</taxon>
        <taxon>Pseudomonadati</taxon>
        <taxon>Pseudomonadota</taxon>
        <taxon>Gammaproteobacteria</taxon>
        <taxon>Pseudomonadales</taxon>
        <taxon>Marinobacteraceae</taxon>
        <taxon>Marinobacter</taxon>
    </lineage>
</organism>
<dbReference type="Pfam" id="PF01032">
    <property type="entry name" value="FecCD"/>
    <property type="match status" value="1"/>
</dbReference>
<dbReference type="RefSeq" id="WP_322854833.1">
    <property type="nucleotide sequence ID" value="NZ_JAYDCJ010000003.1"/>
</dbReference>
<evidence type="ECO:0000256" key="8">
    <source>
        <dbReference type="SAM" id="Phobius"/>
    </source>
</evidence>
<feature type="transmembrane region" description="Helical" evidence="8">
    <location>
        <begin position="76"/>
        <end position="96"/>
    </location>
</feature>
<dbReference type="PANTHER" id="PTHR30472:SF24">
    <property type="entry name" value="FERRIC ENTEROBACTIN TRANSPORT SYSTEM PERMEASE PROTEIN FEPG"/>
    <property type="match status" value="1"/>
</dbReference>
<name>A0ABU5NX76_9GAMM</name>
<keyword evidence="7 8" id="KW-0472">Membrane</keyword>
<reference evidence="9 10" key="1">
    <citation type="submission" date="2023-12" db="EMBL/GenBank/DDBJ databases">
        <title>Marinobacter qingdaonensis sp. nov., isolated from the intertidal sediment of Qingdao, PR China.</title>
        <authorList>
            <person name="Li Y."/>
        </authorList>
    </citation>
    <scope>NUCLEOTIDE SEQUENCE [LARGE SCALE GENOMIC DNA]</scope>
    <source>
        <strain evidence="9 10">ASW11-75</strain>
    </source>
</reference>
<feature type="transmembrane region" description="Helical" evidence="8">
    <location>
        <begin position="322"/>
        <end position="339"/>
    </location>
</feature>
<evidence type="ECO:0000256" key="5">
    <source>
        <dbReference type="ARBA" id="ARBA00022692"/>
    </source>
</evidence>
<comment type="caution">
    <text evidence="9">The sequence shown here is derived from an EMBL/GenBank/DDBJ whole genome shotgun (WGS) entry which is preliminary data.</text>
</comment>
<evidence type="ECO:0000256" key="6">
    <source>
        <dbReference type="ARBA" id="ARBA00022989"/>
    </source>
</evidence>
<comment type="subcellular location">
    <subcellularLocation>
        <location evidence="1">Cell membrane</location>
        <topology evidence="1">Multi-pass membrane protein</topology>
    </subcellularLocation>
</comment>
<keyword evidence="10" id="KW-1185">Reference proteome</keyword>
<keyword evidence="3" id="KW-0813">Transport</keyword>
<dbReference type="Gene3D" id="1.10.3470.10">
    <property type="entry name" value="ABC transporter involved in vitamin B12 uptake, BtuC"/>
    <property type="match status" value="1"/>
</dbReference>
<feature type="transmembrane region" description="Helical" evidence="8">
    <location>
        <begin position="21"/>
        <end position="39"/>
    </location>
</feature>
<dbReference type="InterPro" id="IPR000522">
    <property type="entry name" value="ABC_transptr_permease_BtuC"/>
</dbReference>
<keyword evidence="5 8" id="KW-0812">Transmembrane</keyword>
<feature type="transmembrane region" description="Helical" evidence="8">
    <location>
        <begin position="162"/>
        <end position="195"/>
    </location>
</feature>